<dbReference type="Gene3D" id="1.10.10.10">
    <property type="entry name" value="Winged helix-like DNA-binding domain superfamily/Winged helix DNA-binding domain"/>
    <property type="match status" value="1"/>
</dbReference>
<keyword evidence="2" id="KW-0805">Transcription regulation</keyword>
<keyword evidence="7" id="KW-1185">Reference proteome</keyword>
<organism evidence="6 7">
    <name type="scientific">Jeongeupia chitinilytica</name>
    <dbReference type="NCBI Taxonomy" id="1041641"/>
    <lineage>
        <taxon>Bacteria</taxon>
        <taxon>Pseudomonadati</taxon>
        <taxon>Pseudomonadota</taxon>
        <taxon>Betaproteobacteria</taxon>
        <taxon>Neisseriales</taxon>
        <taxon>Chitinibacteraceae</taxon>
        <taxon>Jeongeupia</taxon>
    </lineage>
</organism>
<dbReference type="InterPro" id="IPR000847">
    <property type="entry name" value="LysR_HTH_N"/>
</dbReference>
<name>A0ABQ3H4S1_9NEIS</name>
<evidence type="ECO:0000256" key="1">
    <source>
        <dbReference type="ARBA" id="ARBA00009437"/>
    </source>
</evidence>
<dbReference type="InterPro" id="IPR005119">
    <property type="entry name" value="LysR_subst-bd"/>
</dbReference>
<dbReference type="CDD" id="cd05466">
    <property type="entry name" value="PBP2_LTTR_substrate"/>
    <property type="match status" value="1"/>
</dbReference>
<dbReference type="InterPro" id="IPR036390">
    <property type="entry name" value="WH_DNA-bd_sf"/>
</dbReference>
<dbReference type="PROSITE" id="PS50931">
    <property type="entry name" value="HTH_LYSR"/>
    <property type="match status" value="1"/>
</dbReference>
<dbReference type="Proteomes" id="UP000604737">
    <property type="component" value="Unassembled WGS sequence"/>
</dbReference>
<dbReference type="Gene3D" id="3.40.190.290">
    <property type="match status" value="1"/>
</dbReference>
<feature type="domain" description="HTH lysR-type" evidence="5">
    <location>
        <begin position="1"/>
        <end position="58"/>
    </location>
</feature>
<evidence type="ECO:0000256" key="2">
    <source>
        <dbReference type="ARBA" id="ARBA00023015"/>
    </source>
</evidence>
<sequence length="288" mass="31282">MLSILLSSFFEVARQGSVTIAAKRLNVSQPTVTSRIRQLEEAYGVALFHRRGSRLDLTETGASLLPMAEGLMRHLGDADFALRNAGDLRTGHLRVGVTGPHYILSSIDAFGRANPQLRITLDVGNSQQIIDMLVDHRLDIAVSSHAIDDARLTRVLLARDPLLLVVHRNHPLARSASVTLDALRAVRLLLREEGSMTRKATEAALATAGIVPAPAMVIGSREAIIAAIHREMGCSLLPQSEVPQHPELRAIPFAAAAPQLSEYLYHLKERAGSRLLQAFLEHVHPAGG</sequence>
<protein>
    <submittedName>
        <fullName evidence="6">Transcriptional regulator</fullName>
    </submittedName>
</protein>
<dbReference type="EMBL" id="BMYO01000009">
    <property type="protein sequence ID" value="GHD67544.1"/>
    <property type="molecule type" value="Genomic_DNA"/>
</dbReference>
<keyword evidence="3" id="KW-0238">DNA-binding</keyword>
<dbReference type="SUPFAM" id="SSF46785">
    <property type="entry name" value="Winged helix' DNA-binding domain"/>
    <property type="match status" value="1"/>
</dbReference>
<dbReference type="InterPro" id="IPR036388">
    <property type="entry name" value="WH-like_DNA-bd_sf"/>
</dbReference>
<evidence type="ECO:0000256" key="3">
    <source>
        <dbReference type="ARBA" id="ARBA00023125"/>
    </source>
</evidence>
<gene>
    <name evidence="6" type="ORF">GCM10007350_31380</name>
</gene>
<reference evidence="7" key="1">
    <citation type="journal article" date="2019" name="Int. J. Syst. Evol. Microbiol.">
        <title>The Global Catalogue of Microorganisms (GCM) 10K type strain sequencing project: providing services to taxonomists for standard genome sequencing and annotation.</title>
        <authorList>
            <consortium name="The Broad Institute Genomics Platform"/>
            <consortium name="The Broad Institute Genome Sequencing Center for Infectious Disease"/>
            <person name="Wu L."/>
            <person name="Ma J."/>
        </authorList>
    </citation>
    <scope>NUCLEOTIDE SEQUENCE [LARGE SCALE GENOMIC DNA]</scope>
    <source>
        <strain evidence="7">KCTC 23701</strain>
    </source>
</reference>
<comment type="caution">
    <text evidence="6">The sequence shown here is derived from an EMBL/GenBank/DDBJ whole genome shotgun (WGS) entry which is preliminary data.</text>
</comment>
<dbReference type="Pfam" id="PF00126">
    <property type="entry name" value="HTH_1"/>
    <property type="match status" value="1"/>
</dbReference>
<dbReference type="Pfam" id="PF03466">
    <property type="entry name" value="LysR_substrate"/>
    <property type="match status" value="1"/>
</dbReference>
<dbReference type="PRINTS" id="PR00039">
    <property type="entry name" value="HTHLYSR"/>
</dbReference>
<dbReference type="SUPFAM" id="SSF53850">
    <property type="entry name" value="Periplasmic binding protein-like II"/>
    <property type="match status" value="1"/>
</dbReference>
<dbReference type="PANTHER" id="PTHR30126:SF94">
    <property type="entry name" value="LYSR FAMILY TRANSCRIPTIONAL REGULATOR"/>
    <property type="match status" value="1"/>
</dbReference>
<proteinExistence type="inferred from homology"/>
<evidence type="ECO:0000256" key="4">
    <source>
        <dbReference type="ARBA" id="ARBA00023163"/>
    </source>
</evidence>
<keyword evidence="4" id="KW-0804">Transcription</keyword>
<evidence type="ECO:0000313" key="6">
    <source>
        <dbReference type="EMBL" id="GHD67544.1"/>
    </source>
</evidence>
<dbReference type="RefSeq" id="WP_189461857.1">
    <property type="nucleotide sequence ID" value="NZ_BMYO01000009.1"/>
</dbReference>
<evidence type="ECO:0000313" key="7">
    <source>
        <dbReference type="Proteomes" id="UP000604737"/>
    </source>
</evidence>
<evidence type="ECO:0000259" key="5">
    <source>
        <dbReference type="PROSITE" id="PS50931"/>
    </source>
</evidence>
<accession>A0ABQ3H4S1</accession>
<dbReference type="PANTHER" id="PTHR30126">
    <property type="entry name" value="HTH-TYPE TRANSCRIPTIONAL REGULATOR"/>
    <property type="match status" value="1"/>
</dbReference>
<comment type="similarity">
    <text evidence="1">Belongs to the LysR transcriptional regulatory family.</text>
</comment>